<accession>A0AAU9JHM4</accession>
<proteinExistence type="predicted"/>
<dbReference type="AlphaFoldDB" id="A0AAU9JHM4"/>
<dbReference type="InterPro" id="IPR015915">
    <property type="entry name" value="Kelch-typ_b-propeller"/>
</dbReference>
<dbReference type="Pfam" id="PF01344">
    <property type="entry name" value="Kelch_1"/>
    <property type="match status" value="1"/>
</dbReference>
<organism evidence="1 2">
    <name type="scientific">Blepharisma stoltei</name>
    <dbReference type="NCBI Taxonomy" id="1481888"/>
    <lineage>
        <taxon>Eukaryota</taxon>
        <taxon>Sar</taxon>
        <taxon>Alveolata</taxon>
        <taxon>Ciliophora</taxon>
        <taxon>Postciliodesmatophora</taxon>
        <taxon>Heterotrichea</taxon>
        <taxon>Heterotrichida</taxon>
        <taxon>Blepharismidae</taxon>
        <taxon>Blepharisma</taxon>
    </lineage>
</organism>
<dbReference type="Gene3D" id="2.120.10.80">
    <property type="entry name" value="Kelch-type beta propeller"/>
    <property type="match status" value="1"/>
</dbReference>
<sequence>MIVKCEEGEDNQKSHFDLKYLYNIFPKHGVSKFQIYNIETKSKKQILIETLTPMSLVPCIVLLPHSELFCFGKYIENKEIGAFTYPRRQTEINSSGMICIIDLKTYKIKRKLPNNSIHNSNIGAMYHNNCVFAFGGYNGNDFLANAEKFDLLKNRWIKLPQIPEKSTFCSCIALKDSALICGKEHENLFKYDFFTNSYSEIPGMRLNRYEAKMLVSSGLRLYIIESVGRIWQSEEGNEYSWNVVCLTILKLHFNYYFYTYYEGSFFISTNYQDDAMYYKFDLNEKKFGLL</sequence>
<name>A0AAU9JHM4_9CILI</name>
<dbReference type="SUPFAM" id="SSF50965">
    <property type="entry name" value="Galactose oxidase, central domain"/>
    <property type="match status" value="1"/>
</dbReference>
<dbReference type="EMBL" id="CAJZBQ010000036">
    <property type="protein sequence ID" value="CAG9324612.1"/>
    <property type="molecule type" value="Genomic_DNA"/>
</dbReference>
<comment type="caution">
    <text evidence="1">The sequence shown here is derived from an EMBL/GenBank/DDBJ whole genome shotgun (WGS) entry which is preliminary data.</text>
</comment>
<reference evidence="1" key="1">
    <citation type="submission" date="2021-09" db="EMBL/GenBank/DDBJ databases">
        <authorList>
            <consortium name="AG Swart"/>
            <person name="Singh M."/>
            <person name="Singh A."/>
            <person name="Seah K."/>
            <person name="Emmerich C."/>
        </authorList>
    </citation>
    <scope>NUCLEOTIDE SEQUENCE</scope>
    <source>
        <strain evidence="1">ATCC30299</strain>
    </source>
</reference>
<dbReference type="Proteomes" id="UP001162131">
    <property type="component" value="Unassembled WGS sequence"/>
</dbReference>
<keyword evidence="2" id="KW-1185">Reference proteome</keyword>
<evidence type="ECO:0000313" key="2">
    <source>
        <dbReference type="Proteomes" id="UP001162131"/>
    </source>
</evidence>
<evidence type="ECO:0000313" key="1">
    <source>
        <dbReference type="EMBL" id="CAG9324612.1"/>
    </source>
</evidence>
<gene>
    <name evidence="1" type="ORF">BSTOLATCC_MIC36398</name>
</gene>
<dbReference type="InterPro" id="IPR006652">
    <property type="entry name" value="Kelch_1"/>
</dbReference>
<dbReference type="SMART" id="SM00612">
    <property type="entry name" value="Kelch"/>
    <property type="match status" value="1"/>
</dbReference>
<protein>
    <submittedName>
        <fullName evidence="1">Uncharacterized protein</fullName>
    </submittedName>
</protein>
<dbReference type="InterPro" id="IPR011043">
    <property type="entry name" value="Gal_Oxase/kelch_b-propeller"/>
</dbReference>